<feature type="chain" id="PRO_5039776033" description="Ribonuclease" evidence="7">
    <location>
        <begin position="22"/>
        <end position="149"/>
    </location>
</feature>
<keyword evidence="6 7" id="KW-0378">Hydrolase</keyword>
<proteinExistence type="inferred from homology"/>
<dbReference type="GO" id="GO:0016787">
    <property type="term" value="F:hydrolase activity"/>
    <property type="evidence" value="ECO:0007669"/>
    <property type="project" value="UniProtKB-KW"/>
</dbReference>
<evidence type="ECO:0000256" key="1">
    <source>
        <dbReference type="ARBA" id="ARBA00004613"/>
    </source>
</evidence>
<protein>
    <recommendedName>
        <fullName evidence="3 7">Ribonuclease</fullName>
        <ecNumber evidence="7">3.1.27.-</ecNumber>
    </recommendedName>
</protein>
<evidence type="ECO:0000313" key="10">
    <source>
        <dbReference type="Proteomes" id="UP000198833"/>
    </source>
</evidence>
<comment type="similarity">
    <text evidence="2 7">Belongs to the ribonuclease N1/T1 family.</text>
</comment>
<dbReference type="PRINTS" id="PR00117">
    <property type="entry name" value="BARNASE"/>
</dbReference>
<feature type="active site" description="Proton acceptor" evidence="8">
    <location>
        <position position="111"/>
    </location>
</feature>
<evidence type="ECO:0000256" key="4">
    <source>
        <dbReference type="ARBA" id="ARBA00022525"/>
    </source>
</evidence>
<dbReference type="InterPro" id="IPR000026">
    <property type="entry name" value="N1-like"/>
</dbReference>
<evidence type="ECO:0000256" key="5">
    <source>
        <dbReference type="ARBA" id="ARBA00022722"/>
    </source>
</evidence>
<name>A0A1H9B1K4_9LACT</name>
<dbReference type="GO" id="GO:0003723">
    <property type="term" value="F:RNA binding"/>
    <property type="evidence" value="ECO:0007669"/>
    <property type="project" value="UniProtKB-UniRule"/>
</dbReference>
<dbReference type="GO" id="GO:0004521">
    <property type="term" value="F:RNA endonuclease activity"/>
    <property type="evidence" value="ECO:0007669"/>
    <property type="project" value="UniProtKB-UniRule"/>
</dbReference>
<keyword evidence="10" id="KW-1185">Reference proteome</keyword>
<dbReference type="STRING" id="89093.SAMN04488558_102141"/>
<dbReference type="GO" id="GO:0005576">
    <property type="term" value="C:extracellular region"/>
    <property type="evidence" value="ECO:0007669"/>
    <property type="project" value="UniProtKB-SubCell"/>
</dbReference>
<feature type="active site" description="Proton donor" evidence="8">
    <location>
        <position position="141"/>
    </location>
</feature>
<keyword evidence="7" id="KW-0732">Signal</keyword>
<dbReference type="InterPro" id="IPR016191">
    <property type="entry name" value="Ribonuclease/ribotoxin"/>
</dbReference>
<evidence type="ECO:0000256" key="7">
    <source>
        <dbReference type="PIRNR" id="PIRNR001013"/>
    </source>
</evidence>
<dbReference type="OrthoDB" id="9803442at2"/>
<keyword evidence="5 7" id="KW-0540">Nuclease</keyword>
<dbReference type="Pfam" id="PF00545">
    <property type="entry name" value="Ribonuclease"/>
    <property type="match status" value="1"/>
</dbReference>
<dbReference type="EMBL" id="FOEN01000002">
    <property type="protein sequence ID" value="SEP82705.1"/>
    <property type="molecule type" value="Genomic_DNA"/>
</dbReference>
<dbReference type="PIRSF" id="PIRSF001013">
    <property type="entry name" value="Barnase"/>
    <property type="match status" value="1"/>
</dbReference>
<evidence type="ECO:0000256" key="8">
    <source>
        <dbReference type="PIRSR" id="PIRSR001013-1"/>
    </source>
</evidence>
<dbReference type="EC" id="3.1.27.-" evidence="7"/>
<evidence type="ECO:0000256" key="3">
    <source>
        <dbReference type="ARBA" id="ARBA00022214"/>
    </source>
</evidence>
<organism evidence="9 10">
    <name type="scientific">Ignavigranum ruoffiae</name>
    <dbReference type="NCBI Taxonomy" id="89093"/>
    <lineage>
        <taxon>Bacteria</taxon>
        <taxon>Bacillati</taxon>
        <taxon>Bacillota</taxon>
        <taxon>Bacilli</taxon>
        <taxon>Lactobacillales</taxon>
        <taxon>Aerococcaceae</taxon>
        <taxon>Ignavigranum</taxon>
    </lineage>
</organism>
<comment type="subcellular location">
    <subcellularLocation>
        <location evidence="1 7">Secreted</location>
    </subcellularLocation>
</comment>
<gene>
    <name evidence="9" type="ORF">SAMN04488558_102141</name>
</gene>
<dbReference type="Gene3D" id="3.10.450.30">
    <property type="entry name" value="Microbial ribonucleases"/>
    <property type="match status" value="1"/>
</dbReference>
<keyword evidence="4 7" id="KW-0964">Secreted</keyword>
<keyword evidence="7" id="KW-0255">Endonuclease</keyword>
<sequence>MESKKTLTSLLLICLAGLVWFFTNTNSPVQEASQGVTEQASQIQEDGYYYSKEEVAAYIHQYQRLPDNYISKQEAENRGWTPQDKEFVVGGNRFGNREGKLPKAQGRQYYEADLQSGYTDHRGPERLIYSNDGLIYYTPDHYQTFEQLY</sequence>
<accession>A0A1H9B1K4</accession>
<evidence type="ECO:0000256" key="6">
    <source>
        <dbReference type="ARBA" id="ARBA00022801"/>
    </source>
</evidence>
<dbReference type="AlphaFoldDB" id="A0A1H9B1K4"/>
<evidence type="ECO:0000313" key="9">
    <source>
        <dbReference type="EMBL" id="SEP82705.1"/>
    </source>
</evidence>
<dbReference type="RefSeq" id="WP_092570584.1">
    <property type="nucleotide sequence ID" value="NZ_CALUDV010000014.1"/>
</dbReference>
<evidence type="ECO:0000256" key="2">
    <source>
        <dbReference type="ARBA" id="ARBA00009006"/>
    </source>
</evidence>
<dbReference type="Proteomes" id="UP000198833">
    <property type="component" value="Unassembled WGS sequence"/>
</dbReference>
<dbReference type="SUPFAM" id="SSF53933">
    <property type="entry name" value="Microbial ribonucleases"/>
    <property type="match status" value="1"/>
</dbReference>
<feature type="signal peptide" evidence="7">
    <location>
        <begin position="1"/>
        <end position="21"/>
    </location>
</feature>
<dbReference type="InterPro" id="IPR001887">
    <property type="entry name" value="Barnase"/>
</dbReference>
<reference evidence="9 10" key="1">
    <citation type="submission" date="2016-10" db="EMBL/GenBank/DDBJ databases">
        <authorList>
            <person name="de Groot N.N."/>
        </authorList>
    </citation>
    <scope>NUCLEOTIDE SEQUENCE [LARGE SCALE GENOMIC DNA]</scope>
    <source>
        <strain evidence="9 10">DSM 15695</strain>
    </source>
</reference>